<proteinExistence type="predicted"/>
<reference evidence="1 2" key="1">
    <citation type="journal article" date="2007" name="Virology">
        <title>Shared and species-specific features among ichnovirus genomes.</title>
        <authorList>
            <person name="Tanaka K."/>
            <person name="Lapointe R."/>
            <person name="Barney W.E."/>
            <person name="Makkay A.M."/>
            <person name="Stoltz D."/>
            <person name="Cusson M."/>
            <person name="Webb B.A."/>
        </authorList>
    </citation>
    <scope>NUCLEOTIDE SEQUENCE [LARGE SCALE GENOMIC DNA]</scope>
</reference>
<dbReference type="KEGG" id="vg:5076370"/>
<protein>
    <submittedName>
        <fullName evidence="1">D6.1</fullName>
    </submittedName>
</protein>
<evidence type="ECO:0000313" key="1">
    <source>
        <dbReference type="EMBL" id="BAF45726.1"/>
    </source>
</evidence>
<dbReference type="RefSeq" id="YP_001031321.1">
    <property type="nucleotide sequence ID" value="NC_008990.1"/>
</dbReference>
<accession>A2Q0L1</accession>
<dbReference type="EMBL" id="AB291200">
    <property type="protein sequence ID" value="BAF45726.1"/>
    <property type="molecule type" value="Genomic_DNA"/>
</dbReference>
<name>A2Q0L1_9VIRU</name>
<evidence type="ECO:0000313" key="2">
    <source>
        <dbReference type="Proteomes" id="UP000204242"/>
    </source>
</evidence>
<sequence length="116" mass="13525">MVQPRSNVLRAIMLKMAVFALVVDRRLCEPSESILVVVVVVVVVVVQQVTRATGVTTFRTQVDINMHFDKLVYLRYAPEALHRRREDPTKHRNQRLGINENPFFFHSSGIKIVYYW</sequence>
<organism evidence="1 2">
    <name type="scientific">Ichnoviriform fugitivi</name>
    <dbReference type="NCBI Taxonomy" id="265522"/>
    <lineage>
        <taxon>Viruses</taxon>
        <taxon>Viruses incertae sedis</taxon>
        <taxon>Polydnaviriformidae</taxon>
        <taxon>Ichnoviriform</taxon>
    </lineage>
</organism>
<dbReference type="Proteomes" id="UP000204242">
    <property type="component" value="Genome"/>
</dbReference>
<dbReference type="GeneID" id="5076370"/>